<evidence type="ECO:0000313" key="17">
    <source>
        <dbReference type="Proteomes" id="UP001419910"/>
    </source>
</evidence>
<evidence type="ECO:0000256" key="9">
    <source>
        <dbReference type="ARBA" id="ARBA00022801"/>
    </source>
</evidence>
<dbReference type="Proteomes" id="UP001419910">
    <property type="component" value="Unassembled WGS sequence"/>
</dbReference>
<sequence length="346" mass="37000">MRPYAILSGAAMLTISAPAAAQLRPLVEPPASAEAARDGVDVYLINDGARPETGAPATVETRTADGARLVLIAPTADPVTVQPGAFARLRYRPAAEQAAATPLPVAPKHETIVADSSGTSGGFLDRFRPHEPIYGVFGTGDAGGKLQVSFAFRALGREDGPTLNFAYTQTMFWALNLDSAPFRATNYSPELFVDVPLDRTTTLGFGYRHDSNGEVTARSVDINRAFARVSKRFALGTGWQAELTPEAWFIFGEHGIADDIARYRGYTALTAAIGRQDGLKLAITGRGNVGTGKGAAEAFLSYPLTGIWDQLPHVYLFGQAFTGYGEALNDYKRSATHARLGIAFTR</sequence>
<keyword evidence="14 15" id="KW-0998">Cell outer membrane</keyword>
<keyword evidence="13" id="KW-0472">Membrane</keyword>
<keyword evidence="5" id="KW-1134">Transmembrane beta strand</keyword>
<keyword evidence="9 15" id="KW-0378">Hydrolase</keyword>
<comment type="catalytic activity">
    <reaction evidence="1 15">
        <text>a 1,2-diacyl-sn-glycero-3-phosphocholine + H2O = a 2-acyl-sn-glycero-3-phosphocholine + a fatty acid + H(+)</text>
        <dbReference type="Rhea" id="RHEA:18689"/>
        <dbReference type="ChEBI" id="CHEBI:15377"/>
        <dbReference type="ChEBI" id="CHEBI:15378"/>
        <dbReference type="ChEBI" id="CHEBI:28868"/>
        <dbReference type="ChEBI" id="CHEBI:57643"/>
        <dbReference type="ChEBI" id="CHEBI:57875"/>
        <dbReference type="EC" id="3.1.1.32"/>
    </reaction>
</comment>
<reference evidence="16 17" key="1">
    <citation type="submission" date="2024-05" db="EMBL/GenBank/DDBJ databases">
        <authorList>
            <person name="Liu Q."/>
            <person name="Xin Y.-H."/>
        </authorList>
    </citation>
    <scope>NUCLEOTIDE SEQUENCE [LARGE SCALE GENOMIC DNA]</scope>
    <source>
        <strain evidence="16 17">CGMCC 1.10181</strain>
    </source>
</reference>
<evidence type="ECO:0000256" key="8">
    <source>
        <dbReference type="ARBA" id="ARBA00022729"/>
    </source>
</evidence>
<evidence type="ECO:0000256" key="7">
    <source>
        <dbReference type="ARBA" id="ARBA00022723"/>
    </source>
</evidence>
<accession>A0ABU9Y8X1</accession>
<dbReference type="Pfam" id="PF02253">
    <property type="entry name" value="PLA1"/>
    <property type="match status" value="1"/>
</dbReference>
<comment type="catalytic activity">
    <reaction evidence="2 15">
        <text>a 1,2-diacyl-sn-glycero-3-phosphocholine + H2O = a 1-acyl-sn-glycero-3-phosphocholine + a fatty acid + H(+)</text>
        <dbReference type="Rhea" id="RHEA:15801"/>
        <dbReference type="ChEBI" id="CHEBI:15377"/>
        <dbReference type="ChEBI" id="CHEBI:15378"/>
        <dbReference type="ChEBI" id="CHEBI:28868"/>
        <dbReference type="ChEBI" id="CHEBI:57643"/>
        <dbReference type="ChEBI" id="CHEBI:58168"/>
        <dbReference type="EC" id="3.1.1.4"/>
    </reaction>
</comment>
<evidence type="ECO:0000256" key="3">
    <source>
        <dbReference type="ARBA" id="ARBA00010525"/>
    </source>
</evidence>
<feature type="chain" id="PRO_5044979395" description="Phospholipase A1" evidence="15">
    <location>
        <begin position="22"/>
        <end position="346"/>
    </location>
</feature>
<keyword evidence="11 15" id="KW-0442">Lipid degradation</keyword>
<dbReference type="EMBL" id="JBDIME010000026">
    <property type="protein sequence ID" value="MEN2792253.1"/>
    <property type="molecule type" value="Genomic_DNA"/>
</dbReference>
<evidence type="ECO:0000256" key="13">
    <source>
        <dbReference type="ARBA" id="ARBA00023136"/>
    </source>
</evidence>
<protein>
    <recommendedName>
        <fullName evidence="15">Phospholipase A1</fullName>
        <ecNumber evidence="15">3.1.1.32</ecNumber>
        <ecNumber evidence="15">3.1.1.4</ecNumber>
    </recommendedName>
    <alternativeName>
        <fullName evidence="15">Phosphatidylcholine 1-acylhydrolase</fullName>
    </alternativeName>
</protein>
<dbReference type="EC" id="3.1.1.32" evidence="15"/>
<evidence type="ECO:0000256" key="1">
    <source>
        <dbReference type="ARBA" id="ARBA00000111"/>
    </source>
</evidence>
<evidence type="ECO:0000256" key="4">
    <source>
        <dbReference type="ARBA" id="ARBA00011702"/>
    </source>
</evidence>
<organism evidence="16 17">
    <name type="scientific">Sphingomonas oligophenolica</name>
    <dbReference type="NCBI Taxonomy" id="301154"/>
    <lineage>
        <taxon>Bacteria</taxon>
        <taxon>Pseudomonadati</taxon>
        <taxon>Pseudomonadota</taxon>
        <taxon>Alphaproteobacteria</taxon>
        <taxon>Sphingomonadales</taxon>
        <taxon>Sphingomonadaceae</taxon>
        <taxon>Sphingomonas</taxon>
    </lineage>
</organism>
<evidence type="ECO:0000256" key="15">
    <source>
        <dbReference type="RuleBase" id="RU366027"/>
    </source>
</evidence>
<evidence type="ECO:0000256" key="12">
    <source>
        <dbReference type="ARBA" id="ARBA00023098"/>
    </source>
</evidence>
<comment type="cofactor">
    <cofactor evidence="15">
        <name>Ca(2+)</name>
        <dbReference type="ChEBI" id="CHEBI:29108"/>
    </cofactor>
    <text evidence="15">Binds 1 Ca(2+) ion per monomer. In the dimeric form the Ca(2+) is bound by different amino acids with binding of each Ca(2+) shared with ligands coming from each monomer. The Ca(2+) ion may have a role in catalysis.</text>
</comment>
<name>A0ABU9Y8X1_9SPHN</name>
<keyword evidence="10 15" id="KW-0106">Calcium</keyword>
<evidence type="ECO:0000313" key="16">
    <source>
        <dbReference type="EMBL" id="MEN2792253.1"/>
    </source>
</evidence>
<evidence type="ECO:0000256" key="10">
    <source>
        <dbReference type="ARBA" id="ARBA00022837"/>
    </source>
</evidence>
<comment type="similarity">
    <text evidence="3 15">Belongs to the phospholipase A1 family.</text>
</comment>
<keyword evidence="6" id="KW-0812">Transmembrane</keyword>
<dbReference type="EC" id="3.1.1.4" evidence="15"/>
<keyword evidence="7 15" id="KW-0479">Metal-binding</keyword>
<keyword evidence="12 15" id="KW-0443">Lipid metabolism</keyword>
<dbReference type="PANTHER" id="PTHR40457:SF1">
    <property type="entry name" value="PHOSPHOLIPASE A1"/>
    <property type="match status" value="1"/>
</dbReference>
<dbReference type="PANTHER" id="PTHR40457">
    <property type="entry name" value="PHOSPHOLIPASE A1"/>
    <property type="match status" value="1"/>
</dbReference>
<evidence type="ECO:0000256" key="2">
    <source>
        <dbReference type="ARBA" id="ARBA00001604"/>
    </source>
</evidence>
<comment type="caution">
    <text evidence="16">The sequence shown here is derived from an EMBL/GenBank/DDBJ whole genome shotgun (WGS) entry which is preliminary data.</text>
</comment>
<evidence type="ECO:0000256" key="5">
    <source>
        <dbReference type="ARBA" id="ARBA00022452"/>
    </source>
</evidence>
<dbReference type="SUPFAM" id="SSF56931">
    <property type="entry name" value="Outer membrane phospholipase A (OMPLA)"/>
    <property type="match status" value="1"/>
</dbReference>
<dbReference type="PRINTS" id="PR01486">
    <property type="entry name" value="PHPHLIPASEA1"/>
</dbReference>
<feature type="signal peptide" evidence="15">
    <location>
        <begin position="1"/>
        <end position="21"/>
    </location>
</feature>
<comment type="function">
    <text evidence="15">Hydrolysis of phosphatidylcholine with phospholipase A2 (EC 3.1.1.4) and phospholipase A1 (EC 3.1.1.32) activities.</text>
</comment>
<evidence type="ECO:0000256" key="14">
    <source>
        <dbReference type="ARBA" id="ARBA00023237"/>
    </source>
</evidence>
<keyword evidence="8 15" id="KW-0732">Signal</keyword>
<dbReference type="Gene3D" id="2.40.230.10">
    <property type="entry name" value="Phospholipase A1"/>
    <property type="match status" value="1"/>
</dbReference>
<evidence type="ECO:0000256" key="11">
    <source>
        <dbReference type="ARBA" id="ARBA00022963"/>
    </source>
</evidence>
<comment type="subcellular location">
    <subcellularLocation>
        <location evidence="15">Cell outer membrane</location>
        <topology evidence="15">Multi-pass membrane protein</topology>
    </subcellularLocation>
    <text evidence="15">One of the very few enzymes located there.</text>
</comment>
<dbReference type="InterPro" id="IPR036541">
    <property type="entry name" value="PLipase_A1_sf"/>
</dbReference>
<proteinExistence type="inferred from homology"/>
<keyword evidence="17" id="KW-1185">Reference proteome</keyword>
<evidence type="ECO:0000256" key="6">
    <source>
        <dbReference type="ARBA" id="ARBA00022692"/>
    </source>
</evidence>
<gene>
    <name evidence="16" type="ORF">ABC974_21660</name>
</gene>
<dbReference type="InterPro" id="IPR003187">
    <property type="entry name" value="PLipase_A1"/>
</dbReference>
<dbReference type="RefSeq" id="WP_343893040.1">
    <property type="nucleotide sequence ID" value="NZ_BAAAEH010000067.1"/>
</dbReference>
<comment type="subunit">
    <text evidence="4 15">Homodimer; dimerization is reversible, and the dimeric form is the active one.</text>
</comment>